<dbReference type="Pfam" id="PF15440">
    <property type="entry name" value="THRAP3_BCLAF1"/>
    <property type="match status" value="1"/>
</dbReference>
<feature type="region of interest" description="Disordered" evidence="5">
    <location>
        <begin position="1153"/>
        <end position="1188"/>
    </location>
</feature>
<feature type="region of interest" description="Disordered" evidence="5">
    <location>
        <begin position="1"/>
        <end position="447"/>
    </location>
</feature>
<feature type="compositionally biased region" description="Low complexity" evidence="5">
    <location>
        <begin position="684"/>
        <end position="695"/>
    </location>
</feature>
<dbReference type="InterPro" id="IPR007972">
    <property type="entry name" value="Mtfr1"/>
</dbReference>
<evidence type="ECO:0000256" key="2">
    <source>
        <dbReference type="ARBA" id="ARBA00006481"/>
    </source>
</evidence>
<evidence type="ECO:0000313" key="7">
    <source>
        <dbReference type="Proteomes" id="UP000028990"/>
    </source>
</evidence>
<comment type="similarity">
    <text evidence="2">Belongs to the BCLAF1/THRAP3 family.</text>
</comment>
<feature type="region of interest" description="Disordered" evidence="5">
    <location>
        <begin position="803"/>
        <end position="849"/>
    </location>
</feature>
<feature type="compositionally biased region" description="Basic and acidic residues" evidence="5">
    <location>
        <begin position="600"/>
        <end position="683"/>
    </location>
</feature>
<dbReference type="GO" id="GO:0005739">
    <property type="term" value="C:mitochondrion"/>
    <property type="evidence" value="ECO:0007669"/>
    <property type="project" value="UniProtKB-SubCell"/>
</dbReference>
<feature type="compositionally biased region" description="Basic and acidic residues" evidence="5">
    <location>
        <begin position="404"/>
        <end position="441"/>
    </location>
</feature>
<feature type="compositionally biased region" description="Basic residues" evidence="5">
    <location>
        <begin position="21"/>
        <end position="68"/>
    </location>
</feature>
<evidence type="ECO:0000313" key="6">
    <source>
        <dbReference type="EMBL" id="KFO32221.1"/>
    </source>
</evidence>
<dbReference type="eggNOG" id="ENOG502QZG7">
    <property type="taxonomic scope" value="Eukaryota"/>
</dbReference>
<feature type="compositionally biased region" description="Basic and acidic residues" evidence="5">
    <location>
        <begin position="285"/>
        <end position="305"/>
    </location>
</feature>
<dbReference type="Pfam" id="PF05308">
    <property type="entry name" value="Mito_fiss_reg"/>
    <property type="match status" value="1"/>
</dbReference>
<dbReference type="GO" id="GO:0016592">
    <property type="term" value="C:mediator complex"/>
    <property type="evidence" value="ECO:0007669"/>
    <property type="project" value="TreeGrafter"/>
</dbReference>
<keyword evidence="7" id="KW-1185">Reference proteome</keyword>
<feature type="compositionally biased region" description="Basic and acidic residues" evidence="5">
    <location>
        <begin position="94"/>
        <end position="130"/>
    </location>
</feature>
<comment type="similarity">
    <text evidence="1 3">Belongs to the MTFR1 family.</text>
</comment>
<feature type="compositionally biased region" description="Basic and acidic residues" evidence="5">
    <location>
        <begin position="378"/>
        <end position="395"/>
    </location>
</feature>
<dbReference type="GO" id="GO:0003712">
    <property type="term" value="F:transcription coregulator activity"/>
    <property type="evidence" value="ECO:0007669"/>
    <property type="project" value="TreeGrafter"/>
</dbReference>
<accession>A0A091EAH2</accession>
<feature type="compositionally biased region" description="Basic and acidic residues" evidence="5">
    <location>
        <begin position="696"/>
        <end position="718"/>
    </location>
</feature>
<keyword evidence="3" id="KW-0496">Mitochondrion</keyword>
<feature type="compositionally biased region" description="Polar residues" evidence="5">
    <location>
        <begin position="1165"/>
        <end position="1175"/>
    </location>
</feature>
<feature type="compositionally biased region" description="Acidic residues" evidence="5">
    <location>
        <begin position="830"/>
        <end position="840"/>
    </location>
</feature>
<feature type="compositionally biased region" description="Low complexity" evidence="5">
    <location>
        <begin position="69"/>
        <end position="88"/>
    </location>
</feature>
<evidence type="ECO:0000256" key="1">
    <source>
        <dbReference type="ARBA" id="ARBA00005807"/>
    </source>
</evidence>
<evidence type="ECO:0000256" key="3">
    <source>
        <dbReference type="RuleBase" id="RU369053"/>
    </source>
</evidence>
<evidence type="ECO:0000256" key="5">
    <source>
        <dbReference type="SAM" id="MobiDB-lite"/>
    </source>
</evidence>
<feature type="coiled-coil region" evidence="4">
    <location>
        <begin position="967"/>
        <end position="994"/>
    </location>
</feature>
<evidence type="ECO:0000256" key="4">
    <source>
        <dbReference type="SAM" id="Coils"/>
    </source>
</evidence>
<name>A0A091EAH2_FUKDA</name>
<comment type="subcellular location">
    <subcellularLocation>
        <location evidence="3">Mitochondrion</location>
    </subcellularLocation>
</comment>
<feature type="compositionally biased region" description="Low complexity" evidence="5">
    <location>
        <begin position="1026"/>
        <end position="1036"/>
    </location>
</feature>
<feature type="compositionally biased region" description="Basic and acidic residues" evidence="5">
    <location>
        <begin position="316"/>
        <end position="328"/>
    </location>
</feature>
<feature type="compositionally biased region" description="Pro residues" evidence="5">
    <location>
        <begin position="1037"/>
        <end position="1056"/>
    </location>
</feature>
<reference evidence="6 7" key="1">
    <citation type="submission" date="2013-11" db="EMBL/GenBank/DDBJ databases">
        <title>The Damaraland mole rat (Fukomys damarensis) genome and evolution of African mole rats.</title>
        <authorList>
            <person name="Gladyshev V.N."/>
            <person name="Fang X."/>
        </authorList>
    </citation>
    <scope>NUCLEOTIDE SEQUENCE [LARGE SCALE GENOMIC DNA]</scope>
    <source>
        <tissue evidence="6">Liver</tissue>
    </source>
</reference>
<dbReference type="GO" id="GO:0003677">
    <property type="term" value="F:DNA binding"/>
    <property type="evidence" value="ECO:0007669"/>
    <property type="project" value="TreeGrafter"/>
</dbReference>
<organism evidence="6 7">
    <name type="scientific">Fukomys damarensis</name>
    <name type="common">Damaraland mole rat</name>
    <name type="synonym">Cryptomys damarensis</name>
    <dbReference type="NCBI Taxonomy" id="885580"/>
    <lineage>
        <taxon>Eukaryota</taxon>
        <taxon>Metazoa</taxon>
        <taxon>Chordata</taxon>
        <taxon>Craniata</taxon>
        <taxon>Vertebrata</taxon>
        <taxon>Euteleostomi</taxon>
        <taxon>Mammalia</taxon>
        <taxon>Eutheria</taxon>
        <taxon>Euarchontoglires</taxon>
        <taxon>Glires</taxon>
        <taxon>Rodentia</taxon>
        <taxon>Hystricomorpha</taxon>
        <taxon>Bathyergidae</taxon>
        <taxon>Fukomys</taxon>
    </lineage>
</organism>
<dbReference type="EMBL" id="KN122191">
    <property type="protein sequence ID" value="KFO32221.1"/>
    <property type="molecule type" value="Genomic_DNA"/>
</dbReference>
<dbReference type="Proteomes" id="UP000028990">
    <property type="component" value="Unassembled WGS sequence"/>
</dbReference>
<feature type="region of interest" description="Disordered" evidence="5">
    <location>
        <begin position="592"/>
        <end position="724"/>
    </location>
</feature>
<feature type="compositionally biased region" description="Basic residues" evidence="5">
    <location>
        <begin position="1"/>
        <end position="11"/>
    </location>
</feature>
<keyword evidence="4" id="KW-0175">Coiled coil</keyword>
<feature type="region of interest" description="Disordered" evidence="5">
    <location>
        <begin position="743"/>
        <end position="773"/>
    </location>
</feature>
<protein>
    <recommendedName>
        <fullName evidence="3">Mitochondrial fission regulator</fullName>
    </recommendedName>
</protein>
<dbReference type="AlphaFoldDB" id="A0A091EAH2"/>
<feature type="compositionally biased region" description="Low complexity" evidence="5">
    <location>
        <begin position="743"/>
        <end position="758"/>
    </location>
</feature>
<sequence length="1188" mass="134979">MRRPYGYRGRGRGYYQGGGGRYHRGGYRPVWNRRHSRSPRRGRSRSRSPKRRSVSSQRSRSRSRRSYRSSRSPRSSSSRSSSPYSKSPVSKRRGSQEKQTKKPEGEPQEDSPLKSKSQEEPKDTFEHDPSESIDEFNKSATSGDIWPGLSAYDNSPRSPHSPSPIATPPSQSSSCSDAPMLSTVHSAKNTPSQHSHSIQHSPERSGSGSIGNGSSRYSPSQNSPIHHIPSRRSPAKTITPQNAPRDESRGRSFYPDGGDQETAKTGKFLKRFTDEESRVFLLDRGNTRDKEAPKEKGSEKGRAEGEWEDQEALDYFSDKESGKQKFNDSEGDDTEETEDYRQFRKSVLADQGKSFATASHRNTEEEGSKYKSKVSLKGNRESDGFREEKNYKLKETGYVVERPSTTKDKHKEEDKSSERITVKKETQSPEQVKSEKLKDLFDYSPPLHKNLDAREKSTFREESPLRIKMIASDSHRPEVKLKMAPVPLDDSNRPASLTKDRLLASTLVHSVKKEQEFRSIFDHIKLPQASKSTSESFIQHIVSLVHHVKEQYFKSPAVTLNERFTSYQKATEEHSTRQKSPEIHRRIDISPSALRKHTRLAGEERVFKEENQKGDKKLRCDSADLRHDIDRRRKERSKERGDSKGSRESSGSRKQDKTPKDYKEYKSYKDDSKHKSREQDHSRSSSSSASPSSPSSREEKESKKEREEEFKTHHELKEYSGFAGVSRPRGTFFRIRGRGRARGVFAGTNTGPNNSNTSFQKRPKEEEWDPEYTPKSKKYFLHDDRDDGVDYWAKRGRGRGTFQRGRGRFNFKKSGSSPKWTHDKYQGDGIVEDEEETMDNNEDKKDRRKEEKVLLSWKNKDYGSHRSIVRIIGKMLPLEPCRRPSFELIPPLNSIESDNCGPIVPSFADILSVANDEEASCLRFRSSTWKSEKEEKIKTFHPSQIVWNPLSSARRQNRPVKNGLPVDEAAIKKISALENELSLLRAQIAAIVEIQERRNGTNSGFSDLNDVPSSAGQIPSSGAAQPCVEPDPSSVSSPPPPPPLPPQFPPFPPPHFLPSQPESAVGDSDNPATEMQKQHPGASKMNYSHHSKSWRKKDVPSMSDVLKDLNKVKLRAIERSPGGRPIHKRKRQSSQWDPVSVISQALKQKFAFQADDSFDKENRSWESSPFSSPETSRFGHHISQAEGQ</sequence>
<dbReference type="GO" id="GO:0009060">
    <property type="term" value="P:aerobic respiration"/>
    <property type="evidence" value="ECO:0007669"/>
    <property type="project" value="UniProtKB-UniRule"/>
</dbReference>
<feature type="region of interest" description="Disordered" evidence="5">
    <location>
        <begin position="1000"/>
        <end position="1102"/>
    </location>
</feature>
<dbReference type="GO" id="GO:0045944">
    <property type="term" value="P:positive regulation of transcription by RNA polymerase II"/>
    <property type="evidence" value="ECO:0007669"/>
    <property type="project" value="TreeGrafter"/>
</dbReference>
<feature type="compositionally biased region" description="Polar residues" evidence="5">
    <location>
        <begin position="1000"/>
        <end position="1023"/>
    </location>
</feature>
<feature type="compositionally biased region" description="Acidic residues" evidence="5">
    <location>
        <begin position="329"/>
        <end position="338"/>
    </location>
</feature>
<dbReference type="STRING" id="885580.ENSFDAP00000023022"/>
<proteinExistence type="inferred from homology"/>
<dbReference type="PANTHER" id="PTHR15268">
    <property type="entry name" value="THRAP3/BCLAF1"/>
    <property type="match status" value="1"/>
</dbReference>
<dbReference type="GO" id="GO:0000266">
    <property type="term" value="P:mitochondrial fission"/>
    <property type="evidence" value="ECO:0007669"/>
    <property type="project" value="UniProtKB-UniRule"/>
</dbReference>
<gene>
    <name evidence="6" type="ORF">H920_06324</name>
</gene>
<comment type="function">
    <text evidence="3">Plays a role in mitochondrial aerobic respiration. Regulates mitochondrial organization and fission.</text>
</comment>
<dbReference type="InterPro" id="IPR029199">
    <property type="entry name" value="THRAP3_BCLAF1"/>
</dbReference>
<dbReference type="PANTHER" id="PTHR15268:SF4">
    <property type="entry name" value="BCL-2-ASSOCIATED TRANSCRIPTION FACTOR 1"/>
    <property type="match status" value="1"/>
</dbReference>
<feature type="region of interest" description="Disordered" evidence="5">
    <location>
        <begin position="1115"/>
        <end position="1140"/>
    </location>
</feature>